<sequence length="246" mass="27493">MSQTVLIADLHLSEHTPALNTLFEGCLKQWQGQIDALYILGDFFDAWVGDDDDSDFIRHIKTMLADFARHTPLYVMHGNRDFLLGADFATATGATLLPERTQITLYGQPYVLVHGDELCTDDLAYQQFRLQSRHPQWQAAMLAKPLAERRVLAAQIRQMSESRKSAEGKSEIADATEAGVLALMQAYAATPMPTLIHGHTHRPAVHQHQLNGRPFTRHVLQDWHGHSGGYLTINAEHGVQSHLLSA</sequence>
<comment type="catalytic activity">
    <reaction evidence="10">
        <text>UDP-2-N,3-O-bis[(3R)-3-hydroxytetradecanoyl]-alpha-D-glucosamine + H2O = 2-N,3-O-bis[(3R)-3-hydroxytetradecanoyl]-alpha-D-glucosaminyl 1-phosphate + UMP + 2 H(+)</text>
        <dbReference type="Rhea" id="RHEA:25213"/>
        <dbReference type="ChEBI" id="CHEBI:15377"/>
        <dbReference type="ChEBI" id="CHEBI:15378"/>
        <dbReference type="ChEBI" id="CHEBI:57865"/>
        <dbReference type="ChEBI" id="CHEBI:57957"/>
        <dbReference type="ChEBI" id="CHEBI:78847"/>
        <dbReference type="EC" id="3.6.1.54"/>
    </reaction>
</comment>
<feature type="binding site" evidence="10">
    <location>
        <position position="42"/>
    </location>
    <ligand>
        <name>Mn(2+)</name>
        <dbReference type="ChEBI" id="CHEBI:29035"/>
        <label>1</label>
    </ligand>
</feature>
<dbReference type="PANTHER" id="PTHR34990:SF1">
    <property type="entry name" value="UDP-2,3-DIACYLGLUCOSAMINE HYDROLASE"/>
    <property type="match status" value="1"/>
</dbReference>
<dbReference type="GO" id="GO:0008758">
    <property type="term" value="F:UDP-2,3-diacylglucosamine hydrolase activity"/>
    <property type="evidence" value="ECO:0007669"/>
    <property type="project" value="UniProtKB-UniRule"/>
</dbReference>
<dbReference type="InterPro" id="IPR010138">
    <property type="entry name" value="UDP-diacylglucosamine_Hdrlase"/>
</dbReference>
<keyword evidence="13" id="KW-1185">Reference proteome</keyword>
<dbReference type="PANTHER" id="PTHR34990">
    <property type="entry name" value="UDP-2,3-DIACYLGLUCOSAMINE HYDROLASE-RELATED"/>
    <property type="match status" value="1"/>
</dbReference>
<dbReference type="InterPro" id="IPR029052">
    <property type="entry name" value="Metallo-depent_PP-like"/>
</dbReference>
<dbReference type="InterPro" id="IPR004843">
    <property type="entry name" value="Calcineurin-like_PHP"/>
</dbReference>
<comment type="pathway">
    <text evidence="10">Glycolipid biosynthesis; lipid IV(A) biosynthesis; lipid IV(A) from (3R)-3-hydroxytetradecanoyl-[acyl-carrier-protein] and UDP-N-acetyl-alpha-D-glucosamine: step 4/6.</text>
</comment>
<comment type="similarity">
    <text evidence="10">Belongs to the LpxH family.</text>
</comment>
<dbReference type="NCBIfam" id="TIGR01854">
    <property type="entry name" value="lipid_A_lpxH"/>
    <property type="match status" value="1"/>
</dbReference>
<feature type="binding site" evidence="10">
    <location>
        <position position="164"/>
    </location>
    <ligand>
        <name>substrate</name>
    </ligand>
</feature>
<evidence type="ECO:0000256" key="9">
    <source>
        <dbReference type="ARBA" id="ARBA00023211"/>
    </source>
</evidence>
<feature type="binding site" evidence="10">
    <location>
        <position position="11"/>
    </location>
    <ligand>
        <name>Mn(2+)</name>
        <dbReference type="ChEBI" id="CHEBI:29035"/>
        <label>1</label>
    </ligand>
</feature>
<feature type="binding site" evidence="10">
    <location>
        <position position="199"/>
    </location>
    <ligand>
        <name>substrate</name>
    </ligand>
</feature>
<feature type="binding site" evidence="10">
    <location>
        <begin position="79"/>
        <end position="80"/>
    </location>
    <ligand>
        <name>substrate</name>
    </ligand>
</feature>
<feature type="binding site" evidence="10">
    <location>
        <position position="79"/>
    </location>
    <ligand>
        <name>Mn(2+)</name>
        <dbReference type="ChEBI" id="CHEBI:29035"/>
        <label>2</label>
    </ligand>
</feature>
<dbReference type="CDD" id="cd07398">
    <property type="entry name" value="MPP_YbbF-LpxH"/>
    <property type="match status" value="1"/>
</dbReference>
<gene>
    <name evidence="10" type="primary">lpxH</name>
    <name evidence="12" type="ORF">JQU52_09795</name>
</gene>
<feature type="domain" description="Calcineurin-like phosphoesterase" evidence="11">
    <location>
        <begin position="5"/>
        <end position="203"/>
    </location>
</feature>
<evidence type="ECO:0000256" key="10">
    <source>
        <dbReference type="HAMAP-Rule" id="MF_00575"/>
    </source>
</evidence>
<name>A0A892ZEH7_9NEIS</name>
<proteinExistence type="inferred from homology"/>
<keyword evidence="9 10" id="KW-0464">Manganese</keyword>
<dbReference type="HAMAP" id="MF_00575">
    <property type="entry name" value="LpxH"/>
    <property type="match status" value="1"/>
</dbReference>
<comment type="caution">
    <text evidence="10">Lacks conserved residue(s) required for the propagation of feature annotation.</text>
</comment>
<dbReference type="GO" id="GO:0005737">
    <property type="term" value="C:cytoplasm"/>
    <property type="evidence" value="ECO:0007669"/>
    <property type="project" value="InterPro"/>
</dbReference>
<comment type="cofactor">
    <cofactor evidence="10">
        <name>Mn(2+)</name>
        <dbReference type="ChEBI" id="CHEBI:29035"/>
    </cofactor>
    <text evidence="10">Binds 2 Mn(2+) ions per subunit in a binuclear metal center.</text>
</comment>
<keyword evidence="6 10" id="KW-0378">Hydrolase</keyword>
<dbReference type="InterPro" id="IPR043461">
    <property type="entry name" value="LpxH-like"/>
</dbReference>
<keyword evidence="1 10" id="KW-1003">Cell membrane</keyword>
<evidence type="ECO:0000313" key="13">
    <source>
        <dbReference type="Proteomes" id="UP000653156"/>
    </source>
</evidence>
<evidence type="ECO:0000256" key="2">
    <source>
        <dbReference type="ARBA" id="ARBA00022516"/>
    </source>
</evidence>
<feature type="binding site" evidence="10">
    <location>
        <position position="199"/>
    </location>
    <ligand>
        <name>Mn(2+)</name>
        <dbReference type="ChEBI" id="CHEBI:29035"/>
        <label>2</label>
    </ligand>
</feature>
<evidence type="ECO:0000256" key="1">
    <source>
        <dbReference type="ARBA" id="ARBA00022475"/>
    </source>
</evidence>
<evidence type="ECO:0000256" key="5">
    <source>
        <dbReference type="ARBA" id="ARBA00022723"/>
    </source>
</evidence>
<evidence type="ECO:0000313" key="12">
    <source>
        <dbReference type="EMBL" id="QRQ81020.1"/>
    </source>
</evidence>
<reference evidence="12" key="1">
    <citation type="submission" date="2021-02" db="EMBL/GenBank/DDBJ databases">
        <title>Neisseriaceae sp. 26B isolated from the cloaca of a Common Toad-headed Turtle (Mesoclemmys nasuta).</title>
        <authorList>
            <person name="Spergser J."/>
            <person name="Busse H.-J."/>
        </authorList>
    </citation>
    <scope>NUCLEOTIDE SEQUENCE</scope>
    <source>
        <strain evidence="12">26B</strain>
    </source>
</reference>
<dbReference type="Pfam" id="PF00149">
    <property type="entry name" value="Metallophos"/>
    <property type="match status" value="1"/>
</dbReference>
<comment type="subcellular location">
    <subcellularLocation>
        <location evidence="10">Cell inner membrane</location>
        <topology evidence="10">Peripheral membrane protein</topology>
        <orientation evidence="10">Cytoplasmic side</orientation>
    </subcellularLocation>
</comment>
<keyword evidence="8 10" id="KW-0472">Membrane</keyword>
<evidence type="ECO:0000256" key="8">
    <source>
        <dbReference type="ARBA" id="ARBA00023136"/>
    </source>
</evidence>
<keyword evidence="2 10" id="KW-0444">Lipid biosynthesis</keyword>
<dbReference type="AlphaFoldDB" id="A0A892ZEH7"/>
<dbReference type="GO" id="GO:0009245">
    <property type="term" value="P:lipid A biosynthetic process"/>
    <property type="evidence" value="ECO:0007669"/>
    <property type="project" value="UniProtKB-UniRule"/>
</dbReference>
<dbReference type="EMBL" id="CP069798">
    <property type="protein sequence ID" value="QRQ81020.1"/>
    <property type="molecule type" value="Genomic_DNA"/>
</dbReference>
<dbReference type="UniPathway" id="UPA00359">
    <property type="reaction ID" value="UER00480"/>
</dbReference>
<feature type="binding site" evidence="10">
    <location>
        <position position="201"/>
    </location>
    <ligand>
        <name>Mn(2+)</name>
        <dbReference type="ChEBI" id="CHEBI:29035"/>
        <label>1</label>
    </ligand>
</feature>
<accession>A0A892ZEH7</accession>
<feature type="binding site" evidence="10">
    <location>
        <position position="114"/>
    </location>
    <ligand>
        <name>Mn(2+)</name>
        <dbReference type="ChEBI" id="CHEBI:29035"/>
        <label>2</label>
    </ligand>
</feature>
<comment type="function">
    <text evidence="10">Hydrolyzes the pyrophosphate bond of UDP-2,3-diacylglucosamine to yield 2,3-diacylglucosamine 1-phosphate (lipid X) and UMP by catalyzing the attack of water at the alpha-P atom. Involved in the biosynthesis of lipid A, a phosphorylated glycolipid that anchors the lipopolysaccharide to the outer membrane of the cell.</text>
</comment>
<dbReference type="SUPFAM" id="SSF56300">
    <property type="entry name" value="Metallo-dependent phosphatases"/>
    <property type="match status" value="1"/>
</dbReference>
<organism evidence="12 13">
    <name type="scientific">Paralysiella testudinis</name>
    <dbReference type="NCBI Taxonomy" id="2809020"/>
    <lineage>
        <taxon>Bacteria</taxon>
        <taxon>Pseudomonadati</taxon>
        <taxon>Pseudomonadota</taxon>
        <taxon>Betaproteobacteria</taxon>
        <taxon>Neisseriales</taxon>
        <taxon>Neisseriaceae</taxon>
        <taxon>Paralysiella</taxon>
    </lineage>
</organism>
<dbReference type="EC" id="3.6.1.54" evidence="10"/>
<keyword evidence="7 10" id="KW-0443">Lipid metabolism</keyword>
<evidence type="ECO:0000256" key="7">
    <source>
        <dbReference type="ARBA" id="ARBA00023098"/>
    </source>
</evidence>
<evidence type="ECO:0000256" key="6">
    <source>
        <dbReference type="ARBA" id="ARBA00022801"/>
    </source>
</evidence>
<evidence type="ECO:0000256" key="4">
    <source>
        <dbReference type="ARBA" id="ARBA00022556"/>
    </source>
</evidence>
<dbReference type="Gene3D" id="3.60.21.10">
    <property type="match status" value="1"/>
</dbReference>
<feature type="binding site" evidence="10">
    <location>
        <position position="42"/>
    </location>
    <ligand>
        <name>Mn(2+)</name>
        <dbReference type="ChEBI" id="CHEBI:29035"/>
        <label>2</label>
    </ligand>
</feature>
<protein>
    <recommendedName>
        <fullName evidence="10">UDP-2,3-diacylglucosamine hydrolase</fullName>
        <ecNumber evidence="10">3.6.1.54</ecNumber>
    </recommendedName>
    <alternativeName>
        <fullName evidence="10">UDP-2,3-diacylglucosamine diphosphatase</fullName>
    </alternativeName>
</protein>
<feature type="binding site" evidence="10">
    <location>
        <position position="160"/>
    </location>
    <ligand>
        <name>substrate</name>
    </ligand>
</feature>
<feature type="binding site" evidence="10">
    <location>
        <position position="9"/>
    </location>
    <ligand>
        <name>Mn(2+)</name>
        <dbReference type="ChEBI" id="CHEBI:29035"/>
        <label>1</label>
    </ligand>
</feature>
<dbReference type="NCBIfam" id="NF003743">
    <property type="entry name" value="PRK05340.1"/>
    <property type="match status" value="1"/>
</dbReference>
<evidence type="ECO:0000256" key="3">
    <source>
        <dbReference type="ARBA" id="ARBA00022519"/>
    </source>
</evidence>
<keyword evidence="5 10" id="KW-0479">Metal-binding</keyword>
<dbReference type="KEGG" id="ptes:JQU52_09795"/>
<feature type="binding site" evidence="10">
    <location>
        <position position="122"/>
    </location>
    <ligand>
        <name>substrate</name>
    </ligand>
</feature>
<dbReference type="GO" id="GO:0030145">
    <property type="term" value="F:manganese ion binding"/>
    <property type="evidence" value="ECO:0007669"/>
    <property type="project" value="UniProtKB-UniRule"/>
</dbReference>
<keyword evidence="3 10" id="KW-0997">Cell inner membrane</keyword>
<dbReference type="RefSeq" id="WP_230338305.1">
    <property type="nucleotide sequence ID" value="NZ_CP069798.1"/>
</dbReference>
<dbReference type="Proteomes" id="UP000653156">
    <property type="component" value="Chromosome"/>
</dbReference>
<evidence type="ECO:0000259" key="11">
    <source>
        <dbReference type="Pfam" id="PF00149"/>
    </source>
</evidence>
<keyword evidence="4 10" id="KW-0441">Lipid A biosynthesis</keyword>
<dbReference type="GO" id="GO:0019897">
    <property type="term" value="C:extrinsic component of plasma membrane"/>
    <property type="evidence" value="ECO:0007669"/>
    <property type="project" value="UniProtKB-UniRule"/>
</dbReference>